<dbReference type="EMBL" id="JAJLJH010000002">
    <property type="protein sequence ID" value="MCK9686348.1"/>
    <property type="molecule type" value="Genomic_DNA"/>
</dbReference>
<dbReference type="InterPro" id="IPR029044">
    <property type="entry name" value="Nucleotide-diphossugar_trans"/>
</dbReference>
<organism evidence="2 3">
    <name type="scientific">Scleromatobacter humisilvae</name>
    <dbReference type="NCBI Taxonomy" id="2897159"/>
    <lineage>
        <taxon>Bacteria</taxon>
        <taxon>Pseudomonadati</taxon>
        <taxon>Pseudomonadota</taxon>
        <taxon>Betaproteobacteria</taxon>
        <taxon>Burkholderiales</taxon>
        <taxon>Sphaerotilaceae</taxon>
        <taxon>Scleromatobacter</taxon>
    </lineage>
</organism>
<comment type="caution">
    <text evidence="2">The sequence shown here is derived from an EMBL/GenBank/DDBJ whole genome shotgun (WGS) entry which is preliminary data.</text>
</comment>
<evidence type="ECO:0000259" key="1">
    <source>
        <dbReference type="Pfam" id="PF00535"/>
    </source>
</evidence>
<dbReference type="AlphaFoldDB" id="A0A9X1YHR1"/>
<dbReference type="PANTHER" id="PTHR43685:SF11">
    <property type="entry name" value="GLYCOSYLTRANSFERASE TAGX-RELATED"/>
    <property type="match status" value="1"/>
</dbReference>
<dbReference type="PANTHER" id="PTHR43685">
    <property type="entry name" value="GLYCOSYLTRANSFERASE"/>
    <property type="match status" value="1"/>
</dbReference>
<dbReference type="GO" id="GO:0016757">
    <property type="term" value="F:glycosyltransferase activity"/>
    <property type="evidence" value="ECO:0007669"/>
    <property type="project" value="UniProtKB-KW"/>
</dbReference>
<name>A0A9X1YHR1_9BURK</name>
<dbReference type="Proteomes" id="UP001139353">
    <property type="component" value="Unassembled WGS sequence"/>
</dbReference>
<keyword evidence="3" id="KW-1185">Reference proteome</keyword>
<reference evidence="2" key="1">
    <citation type="submission" date="2021-11" db="EMBL/GenBank/DDBJ databases">
        <title>BS-T2-15 a new species belonging to the Comamonadaceae family isolated from the soil of a French oak forest.</title>
        <authorList>
            <person name="Mieszkin S."/>
            <person name="Alain K."/>
        </authorList>
    </citation>
    <scope>NUCLEOTIDE SEQUENCE</scope>
    <source>
        <strain evidence="2">BS-T2-15</strain>
    </source>
</reference>
<dbReference type="Gene3D" id="3.90.550.10">
    <property type="entry name" value="Spore Coat Polysaccharide Biosynthesis Protein SpsA, Chain A"/>
    <property type="match status" value="1"/>
</dbReference>
<dbReference type="Pfam" id="PF00535">
    <property type="entry name" value="Glycos_transf_2"/>
    <property type="match status" value="1"/>
</dbReference>
<keyword evidence="2" id="KW-0328">Glycosyltransferase</keyword>
<feature type="domain" description="Glycosyltransferase 2-like" evidence="1">
    <location>
        <begin position="7"/>
        <end position="115"/>
    </location>
</feature>
<protein>
    <submittedName>
        <fullName evidence="2">Glycosyltransferase</fullName>
        <ecNumber evidence="2">2.4.-.-</ecNumber>
    </submittedName>
</protein>
<gene>
    <name evidence="2" type="ORF">LPC04_11585</name>
</gene>
<dbReference type="EC" id="2.4.-.-" evidence="2"/>
<proteinExistence type="predicted"/>
<evidence type="ECO:0000313" key="3">
    <source>
        <dbReference type="Proteomes" id="UP001139353"/>
    </source>
</evidence>
<dbReference type="InterPro" id="IPR001173">
    <property type="entry name" value="Glyco_trans_2-like"/>
</dbReference>
<keyword evidence="2" id="KW-0808">Transferase</keyword>
<dbReference type="RefSeq" id="WP_275682373.1">
    <property type="nucleotide sequence ID" value="NZ_JAJLJH010000002.1"/>
</dbReference>
<dbReference type="InterPro" id="IPR050834">
    <property type="entry name" value="Glycosyltransf_2"/>
</dbReference>
<sequence>MKGDLLSVVIPCFNAERYIAAAIRSVQDQHWSDLEIVVVDDGSTDGSADLVATTFPGVRLIRQANQGVAAARNRGVREARGNWIAFLDADDIWLPGKLAAQSEMVSSDPTARVVYAAWQVWAGETSCPGAAEVESLLSGADDPARWQGPSGWIYPDLLLDCALWTSTVVAHRSVFDEVGMFDTGLRIGEDYDLWLRVSRITRILRVNRPCALYRAHAASITRAAPVENYRSIVVSRAVARWGYGHEHAGSVPRSRVQRVLARSWCDFAASNLDAGRLDRARHGALMSLRTDPTLAVAWKVLLKIALGALTPRPGLAR</sequence>
<accession>A0A9X1YHR1</accession>
<dbReference type="SUPFAM" id="SSF53448">
    <property type="entry name" value="Nucleotide-diphospho-sugar transferases"/>
    <property type="match status" value="1"/>
</dbReference>
<evidence type="ECO:0000313" key="2">
    <source>
        <dbReference type="EMBL" id="MCK9686348.1"/>
    </source>
</evidence>